<dbReference type="EMBL" id="CP125947">
    <property type="protein sequence ID" value="WHS66750.1"/>
    <property type="molecule type" value="Genomic_DNA"/>
</dbReference>
<dbReference type="RefSeq" id="WP_283487824.1">
    <property type="nucleotide sequence ID" value="NZ_CP125947.1"/>
</dbReference>
<proteinExistence type="predicted"/>
<organism evidence="1 2">
    <name type="scientific">Comamonas resistens</name>
    <dbReference type="NCBI Taxonomy" id="3046670"/>
    <lineage>
        <taxon>Bacteria</taxon>
        <taxon>Pseudomonadati</taxon>
        <taxon>Pseudomonadota</taxon>
        <taxon>Betaproteobacteria</taxon>
        <taxon>Burkholderiales</taxon>
        <taxon>Comamonadaceae</taxon>
        <taxon>Comamonas</taxon>
    </lineage>
</organism>
<reference evidence="1 2" key="1">
    <citation type="submission" date="2023-05" db="EMBL/GenBank/DDBJ databases">
        <authorList>
            <person name="Yin Y."/>
            <person name="Lu Z."/>
        </authorList>
    </citation>
    <scope>NUCLEOTIDE SEQUENCE [LARGE SCALE GENOMIC DNA]</scope>
    <source>
        <strain evidence="1 2">ZM22</strain>
    </source>
</reference>
<keyword evidence="2" id="KW-1185">Reference proteome</keyword>
<protein>
    <submittedName>
        <fullName evidence="1">Uncharacterized protein</fullName>
    </submittedName>
</protein>
<sequence>MQLTPAHAQALEQTAEPNALMPPTQDIENPLSLNRETLGKAMQALLNATIARDLAGTLKYVAPRKIQKIAQSMGKSREEAMTELIRIGQEADQRHGVKVLSGHYDLDAAQYGTTSAGRSYALLPYSRTFEKDSSTFERTYLALASLDEAQIFITPLSDDTLLPELIALYPDLAEIRFPVESTRTRQQP</sequence>
<accession>A0ABY8SVG7</accession>
<evidence type="ECO:0000313" key="2">
    <source>
        <dbReference type="Proteomes" id="UP001240697"/>
    </source>
</evidence>
<dbReference type="Proteomes" id="UP001240697">
    <property type="component" value="Chromosome"/>
</dbReference>
<evidence type="ECO:0000313" key="1">
    <source>
        <dbReference type="EMBL" id="WHS66750.1"/>
    </source>
</evidence>
<name>A0ABY8SVG7_9BURK</name>
<gene>
    <name evidence="1" type="ORF">QMY55_06325</name>
</gene>